<evidence type="ECO:0008006" key="3">
    <source>
        <dbReference type="Google" id="ProtNLM"/>
    </source>
</evidence>
<name>A0ABV0KL85_9CYAN</name>
<dbReference type="RefSeq" id="WP_190449590.1">
    <property type="nucleotide sequence ID" value="NZ_JAMPLM010000013.1"/>
</dbReference>
<organism evidence="1 2">
    <name type="scientific">Stenomitos frigidus AS-A4</name>
    <dbReference type="NCBI Taxonomy" id="2933935"/>
    <lineage>
        <taxon>Bacteria</taxon>
        <taxon>Bacillati</taxon>
        <taxon>Cyanobacteriota</taxon>
        <taxon>Cyanophyceae</taxon>
        <taxon>Leptolyngbyales</taxon>
        <taxon>Leptolyngbyaceae</taxon>
        <taxon>Stenomitos</taxon>
    </lineage>
</organism>
<accession>A0ABV0KL85</accession>
<keyword evidence="2" id="KW-1185">Reference proteome</keyword>
<dbReference type="EMBL" id="JAMPLM010000013">
    <property type="protein sequence ID" value="MEP1059882.1"/>
    <property type="molecule type" value="Genomic_DNA"/>
</dbReference>
<dbReference type="Proteomes" id="UP001476950">
    <property type="component" value="Unassembled WGS sequence"/>
</dbReference>
<evidence type="ECO:0000313" key="1">
    <source>
        <dbReference type="EMBL" id="MEP1059882.1"/>
    </source>
</evidence>
<proteinExistence type="predicted"/>
<evidence type="ECO:0000313" key="2">
    <source>
        <dbReference type="Proteomes" id="UP001476950"/>
    </source>
</evidence>
<reference evidence="1 2" key="1">
    <citation type="submission" date="2022-04" db="EMBL/GenBank/DDBJ databases">
        <title>Positive selection, recombination, and allopatry shape intraspecific diversity of widespread and dominant cyanobacteria.</title>
        <authorList>
            <person name="Wei J."/>
            <person name="Shu W."/>
            <person name="Hu C."/>
        </authorList>
    </citation>
    <scope>NUCLEOTIDE SEQUENCE [LARGE SCALE GENOMIC DNA]</scope>
    <source>
        <strain evidence="1 2">AS-A4</strain>
    </source>
</reference>
<sequence length="77" mass="8570">MNYPIPANTPEVGTFRQKFVDEELIATAIVGVVDVARSKGQSLEDLITEVLADDALLDYQQRHRLSEIIAVAWESLV</sequence>
<comment type="caution">
    <text evidence="1">The sequence shown here is derived from an EMBL/GenBank/DDBJ whole genome shotgun (WGS) entry which is preliminary data.</text>
</comment>
<protein>
    <recommendedName>
        <fullName evidence="3">CopG family transcriptional regulator</fullName>
    </recommendedName>
</protein>
<gene>
    <name evidence="1" type="ORF">NDI38_15695</name>
</gene>